<protein>
    <recommendedName>
        <fullName evidence="3">Phage tail tube protein</fullName>
    </recommendedName>
</protein>
<evidence type="ECO:0008006" key="3">
    <source>
        <dbReference type="Google" id="ProtNLM"/>
    </source>
</evidence>
<dbReference type="AlphaFoldDB" id="A0A1M7MWA7"/>
<dbReference type="EMBL" id="FRCP01000023">
    <property type="protein sequence ID" value="SHM95467.1"/>
    <property type="molecule type" value="Genomic_DNA"/>
</dbReference>
<reference evidence="1 2" key="1">
    <citation type="submission" date="2016-11" db="EMBL/GenBank/DDBJ databases">
        <authorList>
            <person name="Jaros S."/>
            <person name="Januszkiewicz K."/>
            <person name="Wedrychowicz H."/>
        </authorList>
    </citation>
    <scope>NUCLEOTIDE SEQUENCE [LARGE SCALE GENOMIC DNA]</scope>
    <source>
        <strain evidence="1 2">DSM 15930</strain>
    </source>
</reference>
<name>A0A1M7MWA7_9FIRM</name>
<dbReference type="STRING" id="1120996.SAMN02746066_04072"/>
<evidence type="ECO:0000313" key="1">
    <source>
        <dbReference type="EMBL" id="SHM95467.1"/>
    </source>
</evidence>
<accession>A0A1M7MWA7</accession>
<dbReference type="Proteomes" id="UP000184038">
    <property type="component" value="Unassembled WGS sequence"/>
</dbReference>
<proteinExistence type="predicted"/>
<organism evidence="1 2">
    <name type="scientific">Anaerosporobacter mobilis DSM 15930</name>
    <dbReference type="NCBI Taxonomy" id="1120996"/>
    <lineage>
        <taxon>Bacteria</taxon>
        <taxon>Bacillati</taxon>
        <taxon>Bacillota</taxon>
        <taxon>Clostridia</taxon>
        <taxon>Lachnospirales</taxon>
        <taxon>Lachnospiraceae</taxon>
        <taxon>Anaerosporobacter</taxon>
    </lineage>
</organism>
<keyword evidence="2" id="KW-1185">Reference proteome</keyword>
<evidence type="ECO:0000313" key="2">
    <source>
        <dbReference type="Proteomes" id="UP000184038"/>
    </source>
</evidence>
<gene>
    <name evidence="1" type="ORF">SAMN02746066_04072</name>
</gene>
<sequence>MANGKMIKINGKSFPSPDKGLGFEVATYVNAGKNANGEFVGQKIGRDQYKIDGLQWYMLDATTWSAILKEFDKFVVTVTFPDMVKNEMITLQMYPGNRTAQPETVDKNGMPTTYKQCKVNIIDCGR</sequence>